<evidence type="ECO:0000256" key="1">
    <source>
        <dbReference type="SAM" id="Phobius"/>
    </source>
</evidence>
<protein>
    <recommendedName>
        <fullName evidence="4">Phage holin family protein</fullName>
    </recommendedName>
</protein>
<comment type="caution">
    <text evidence="2">The sequence shown here is derived from an EMBL/GenBank/DDBJ whole genome shotgun (WGS) entry which is preliminary data.</text>
</comment>
<proteinExistence type="predicted"/>
<name>A0A0M3ANG1_9SPHN</name>
<keyword evidence="1" id="KW-0472">Membrane</keyword>
<accession>A0A0M3ANG1</accession>
<feature type="transmembrane region" description="Helical" evidence="1">
    <location>
        <begin position="88"/>
        <end position="109"/>
    </location>
</feature>
<evidence type="ECO:0000313" key="2">
    <source>
        <dbReference type="EMBL" id="KKW90074.1"/>
    </source>
</evidence>
<dbReference type="PATRIC" id="fig|56193.3.peg.4575"/>
<dbReference type="AlphaFoldDB" id="A0A0M3ANG1"/>
<dbReference type="EMBL" id="LBIC01000012">
    <property type="protein sequence ID" value="KKW90074.1"/>
    <property type="molecule type" value="Genomic_DNA"/>
</dbReference>
<evidence type="ECO:0008006" key="4">
    <source>
        <dbReference type="Google" id="ProtNLM"/>
    </source>
</evidence>
<feature type="transmembrane region" description="Helical" evidence="1">
    <location>
        <begin position="57"/>
        <end position="82"/>
    </location>
</feature>
<evidence type="ECO:0000313" key="3">
    <source>
        <dbReference type="Proteomes" id="UP000033874"/>
    </source>
</evidence>
<keyword evidence="1" id="KW-0812">Transmembrane</keyword>
<sequence>MRSEGQDESGRNESVRDESVRDVWARLYTDGRAYAEAEVERQKLRAGIIGAGVREALILAGVSIILIFASLVASMVGGILFFAPLVGMGWAICIVVGGGLLLALILLLFAKGRIDRMKKAVKS</sequence>
<keyword evidence="1" id="KW-1133">Transmembrane helix</keyword>
<dbReference type="Proteomes" id="UP000033874">
    <property type="component" value="Unassembled WGS sequence"/>
</dbReference>
<gene>
    <name evidence="2" type="ORF">YP76_21755</name>
</gene>
<dbReference type="STRING" id="56193.YP76_21755"/>
<keyword evidence="3" id="KW-1185">Reference proteome</keyword>
<reference evidence="2 3" key="1">
    <citation type="submission" date="2015-04" db="EMBL/GenBank/DDBJ databases">
        <title>Genome sequence of aromatic hydrocarbons-degrading Sphingobium chungbukense DJ77.</title>
        <authorList>
            <person name="Kim Y.-C."/>
            <person name="Chae J.-C."/>
        </authorList>
    </citation>
    <scope>NUCLEOTIDE SEQUENCE [LARGE SCALE GENOMIC DNA]</scope>
    <source>
        <strain evidence="2 3">DJ77</strain>
    </source>
</reference>
<organism evidence="2 3">
    <name type="scientific">Sphingobium chungbukense</name>
    <dbReference type="NCBI Taxonomy" id="56193"/>
    <lineage>
        <taxon>Bacteria</taxon>
        <taxon>Pseudomonadati</taxon>
        <taxon>Pseudomonadota</taxon>
        <taxon>Alphaproteobacteria</taxon>
        <taxon>Sphingomonadales</taxon>
        <taxon>Sphingomonadaceae</taxon>
        <taxon>Sphingobium</taxon>
    </lineage>
</organism>